<dbReference type="InterPro" id="IPR052169">
    <property type="entry name" value="CW_Biosynth-Accessory"/>
</dbReference>
<dbReference type="PANTHER" id="PTHR33393">
    <property type="entry name" value="POLYGLUTAMINE SYNTHESIS ACCESSORY PROTEIN RV0574C-RELATED"/>
    <property type="match status" value="1"/>
</dbReference>
<keyword evidence="2" id="KW-0732">Signal</keyword>
<gene>
    <name evidence="4" type="ORF">DSM112329_05267</name>
</gene>
<evidence type="ECO:0000256" key="1">
    <source>
        <dbReference type="ARBA" id="ARBA00005662"/>
    </source>
</evidence>
<evidence type="ECO:0000313" key="4">
    <source>
        <dbReference type="EMBL" id="XAY08367.1"/>
    </source>
</evidence>
<reference evidence="4" key="1">
    <citation type="submission" date="2022-12" db="EMBL/GenBank/DDBJ databases">
        <title>Paraconexibacter alkalitolerans sp. nov. and Baekduia alba sp. nov., isolated from soil and emended description of the genera Paraconexibacter (Chun et al., 2020) and Baekduia (An et al., 2020).</title>
        <authorList>
            <person name="Vieira S."/>
            <person name="Huber K.J."/>
            <person name="Geppert A."/>
            <person name="Wolf J."/>
            <person name="Neumann-Schaal M."/>
            <person name="Muesken M."/>
            <person name="Overmann J."/>
        </authorList>
    </citation>
    <scope>NUCLEOTIDE SEQUENCE</scope>
    <source>
        <strain evidence="4">AEG42_29</strain>
    </source>
</reference>
<organism evidence="4">
    <name type="scientific">Paraconexibacter sp. AEG42_29</name>
    <dbReference type="NCBI Taxonomy" id="2997339"/>
    <lineage>
        <taxon>Bacteria</taxon>
        <taxon>Bacillati</taxon>
        <taxon>Actinomycetota</taxon>
        <taxon>Thermoleophilia</taxon>
        <taxon>Solirubrobacterales</taxon>
        <taxon>Paraconexibacteraceae</taxon>
        <taxon>Paraconexibacter</taxon>
    </lineage>
</organism>
<dbReference type="Pfam" id="PF09587">
    <property type="entry name" value="PGA_cap"/>
    <property type="match status" value="1"/>
</dbReference>
<dbReference type="PROSITE" id="PS51318">
    <property type="entry name" value="TAT"/>
    <property type="match status" value="1"/>
</dbReference>
<evidence type="ECO:0000256" key="2">
    <source>
        <dbReference type="SAM" id="SignalP"/>
    </source>
</evidence>
<dbReference type="CDD" id="cd07381">
    <property type="entry name" value="MPP_CapA"/>
    <property type="match status" value="1"/>
</dbReference>
<dbReference type="Gene3D" id="3.60.21.10">
    <property type="match status" value="1"/>
</dbReference>
<protein>
    <recommendedName>
        <fullName evidence="3">Capsule synthesis protein CapA domain-containing protein</fullName>
    </recommendedName>
</protein>
<accession>A0AAU7B2Y3</accession>
<dbReference type="KEGG" id="parq:DSM112329_05267"/>
<dbReference type="InterPro" id="IPR029052">
    <property type="entry name" value="Metallo-depent_PP-like"/>
</dbReference>
<feature type="domain" description="Capsule synthesis protein CapA" evidence="3">
    <location>
        <begin position="38"/>
        <end position="279"/>
    </location>
</feature>
<dbReference type="EMBL" id="CP114014">
    <property type="protein sequence ID" value="XAY08367.1"/>
    <property type="molecule type" value="Genomic_DNA"/>
</dbReference>
<sequence length="363" mass="38456">MSRRRTAVASAAAAVLALTVGTTGAAGAPAPKRAKHLSIVATGDLLIHSPIYQRAHALGGGRRYDFAPMLRLVRPYVSAADLALCHLETPMAPGAPSGYPAFNTPGGLARAIRETGWDACSTASNHSVDRGQRGVTATGRKLDAQGIEHTGSFPSAAAQRTPLIKTVKGVRVAFLSYTEMTNGIPLPNPWSVNVAKAARIIAEAKRARRAGAQVVIVNIHWGAEYRTEPSPFQKRLANALTRSSAITGVVGQHAHVVQPIRRVNGKLVVFGEGNLISNQSSPAGSQDGLIAQLDVVVDARGSRVAGIRYVPTWVRRSDFTVLPIGDALRRGLGDRAALRASYRRTVIAVGRQNGVQPVPLRLP</sequence>
<dbReference type="RefSeq" id="WP_354699549.1">
    <property type="nucleotide sequence ID" value="NZ_CP114014.1"/>
</dbReference>
<feature type="chain" id="PRO_5043828927" description="Capsule synthesis protein CapA domain-containing protein" evidence="2">
    <location>
        <begin position="26"/>
        <end position="363"/>
    </location>
</feature>
<dbReference type="PANTHER" id="PTHR33393:SF13">
    <property type="entry name" value="PGA BIOSYNTHESIS PROTEIN CAPA"/>
    <property type="match status" value="1"/>
</dbReference>
<dbReference type="InterPro" id="IPR006311">
    <property type="entry name" value="TAT_signal"/>
</dbReference>
<dbReference type="AlphaFoldDB" id="A0AAU7B2Y3"/>
<proteinExistence type="inferred from homology"/>
<dbReference type="SMART" id="SM00854">
    <property type="entry name" value="PGA_cap"/>
    <property type="match status" value="1"/>
</dbReference>
<evidence type="ECO:0000259" key="3">
    <source>
        <dbReference type="SMART" id="SM00854"/>
    </source>
</evidence>
<dbReference type="InterPro" id="IPR019079">
    <property type="entry name" value="Capsule_synth_CapA"/>
</dbReference>
<feature type="signal peptide" evidence="2">
    <location>
        <begin position="1"/>
        <end position="25"/>
    </location>
</feature>
<name>A0AAU7B2Y3_9ACTN</name>
<dbReference type="SUPFAM" id="SSF56300">
    <property type="entry name" value="Metallo-dependent phosphatases"/>
    <property type="match status" value="1"/>
</dbReference>
<comment type="similarity">
    <text evidence="1">Belongs to the CapA family.</text>
</comment>